<keyword evidence="4" id="KW-1185">Reference proteome</keyword>
<proteinExistence type="predicted"/>
<dbReference type="AlphaFoldDB" id="F6BA44"/>
<keyword evidence="1" id="KW-0812">Transmembrane</keyword>
<sequence length="306" mass="34168">MNKSLKRCQGIALPVVIMVTTLLMVLVAGLITLTTQEKQNAGNEVNMTKALYLADAGIEMAMQQLENDFSWQAPINHNFDNMQTVEVTITPQDAETRQIKATGIIKDEQGKTLAQKDLVATVSKSISPAQYKDKPQLPAVNNIFDISKTLPNTEDDKKIYYYKGNLSISGTYSGKWLIAVDGNVTIADDLSPANPHQGNPHDLVDDVLVIICSGNVQVLNYGNGNGGNPTDVWAVVYTKKYTGNPHTRLNGKIVGDYELIQPNARYNDEDTNKVERFVRSFYTYFSLNLNKPVLVKWQELYPVFYR</sequence>
<dbReference type="Pfam" id="PF14341">
    <property type="entry name" value="PilX_N"/>
    <property type="match status" value="1"/>
</dbReference>
<dbReference type="eggNOG" id="ENOG5033N2M">
    <property type="taxonomic scope" value="Bacteria"/>
</dbReference>
<reference evidence="3 4" key="1">
    <citation type="submission" date="2011-05" db="EMBL/GenBank/DDBJ databases">
        <title>Complete sequence of Desulfotomaculum carboxydivorans CO-1-SRB.</title>
        <authorList>
            <consortium name="US DOE Joint Genome Institute"/>
            <person name="Lucas S."/>
            <person name="Han J."/>
            <person name="Lapidus A."/>
            <person name="Cheng J.-F."/>
            <person name="Goodwin L."/>
            <person name="Pitluck S."/>
            <person name="Peters L."/>
            <person name="Mikhailova N."/>
            <person name="Lu M."/>
            <person name="Han C."/>
            <person name="Tapia R."/>
            <person name="Land M."/>
            <person name="Hauser L."/>
            <person name="Kyrpides N."/>
            <person name="Ivanova N."/>
            <person name="Pagani I."/>
            <person name="Stams A."/>
            <person name="Plugge C."/>
            <person name="Muyzer G."/>
            <person name="Kuever J."/>
            <person name="Parshina S."/>
            <person name="Ivanova A."/>
            <person name="Nazina T."/>
            <person name="Woyke T."/>
        </authorList>
    </citation>
    <scope>NUCLEOTIDE SEQUENCE [LARGE SCALE GENOMIC DNA]</scope>
    <source>
        <strain evidence="4">DSM 14880 / VKM B-2319 / CO-1-SRB</strain>
    </source>
</reference>
<feature type="domain" description="Type 4 fimbrial biogenesis protein PilX N-terminal" evidence="2">
    <location>
        <begin position="9"/>
        <end position="59"/>
    </location>
</feature>
<gene>
    <name evidence="3" type="ordered locus">Desca_2174</name>
</gene>
<keyword evidence="1" id="KW-0472">Membrane</keyword>
<dbReference type="InterPro" id="IPR025746">
    <property type="entry name" value="PilX_N_dom"/>
</dbReference>
<name>F6BA44_DESCC</name>
<feature type="transmembrane region" description="Helical" evidence="1">
    <location>
        <begin position="12"/>
        <end position="33"/>
    </location>
</feature>
<protein>
    <recommendedName>
        <fullName evidence="2">Type 4 fimbrial biogenesis protein PilX N-terminal domain-containing protein</fullName>
    </recommendedName>
</protein>
<dbReference type="Proteomes" id="UP000009226">
    <property type="component" value="Chromosome"/>
</dbReference>
<organism evidence="3 4">
    <name type="scientific">Desulfotomaculum nigrificans (strain DSM 14880 / VKM B-2319 / CO-1-SRB)</name>
    <name type="common">Desulfotomaculum carboxydivorans</name>
    <dbReference type="NCBI Taxonomy" id="868595"/>
    <lineage>
        <taxon>Bacteria</taxon>
        <taxon>Bacillati</taxon>
        <taxon>Bacillota</taxon>
        <taxon>Clostridia</taxon>
        <taxon>Eubacteriales</taxon>
        <taxon>Desulfotomaculaceae</taxon>
        <taxon>Desulfotomaculum</taxon>
    </lineage>
</organism>
<accession>F6BA44</accession>
<evidence type="ECO:0000259" key="2">
    <source>
        <dbReference type="Pfam" id="PF14341"/>
    </source>
</evidence>
<dbReference type="STRING" id="868595.Desca_2174"/>
<evidence type="ECO:0000313" key="3">
    <source>
        <dbReference type="EMBL" id="AEF95013.1"/>
    </source>
</evidence>
<dbReference type="EMBL" id="CP002736">
    <property type="protein sequence ID" value="AEF95013.1"/>
    <property type="molecule type" value="Genomic_DNA"/>
</dbReference>
<dbReference type="RefSeq" id="WP_013810590.1">
    <property type="nucleotide sequence ID" value="NC_015565.1"/>
</dbReference>
<dbReference type="HOGENOM" id="CLU_908288_0_0_9"/>
<evidence type="ECO:0000313" key="4">
    <source>
        <dbReference type="Proteomes" id="UP000009226"/>
    </source>
</evidence>
<keyword evidence="1" id="KW-1133">Transmembrane helix</keyword>
<dbReference type="KEGG" id="dca:Desca_2174"/>
<evidence type="ECO:0000256" key="1">
    <source>
        <dbReference type="SAM" id="Phobius"/>
    </source>
</evidence>